<name>A0ACA9KNP3_9GLOM</name>
<dbReference type="EMBL" id="CAJVQC010000960">
    <property type="protein sequence ID" value="CAG8484487.1"/>
    <property type="molecule type" value="Genomic_DNA"/>
</dbReference>
<protein>
    <submittedName>
        <fullName evidence="1">2044_t:CDS:1</fullName>
    </submittedName>
</protein>
<organism evidence="1 2">
    <name type="scientific">Racocetra persica</name>
    <dbReference type="NCBI Taxonomy" id="160502"/>
    <lineage>
        <taxon>Eukaryota</taxon>
        <taxon>Fungi</taxon>
        <taxon>Fungi incertae sedis</taxon>
        <taxon>Mucoromycota</taxon>
        <taxon>Glomeromycotina</taxon>
        <taxon>Glomeromycetes</taxon>
        <taxon>Diversisporales</taxon>
        <taxon>Gigasporaceae</taxon>
        <taxon>Racocetra</taxon>
    </lineage>
</organism>
<proteinExistence type="predicted"/>
<sequence length="246" mass="27579">MNIDNDENFDTNTIIPNTLMPSITSIMTIVSTASTTSTIPIPLALTTFLASTSTTSLVSAISMVPAISSFTKSTSIESMYVEPIYVESIHNEFTYTESIILVASTSLVSTVIRKDKNFQGIFKQLKTPVDDISEVISSSKDTSIVEKNDTISGLVLLYNKANHNKEHATYANQAEILSWYHYAEEFEKQVKKILNNTRVSINKAKLKVYRELLTYLVDVDLQTLQKRTQRANTVYNLFKKIGVDKI</sequence>
<dbReference type="Proteomes" id="UP000789920">
    <property type="component" value="Unassembled WGS sequence"/>
</dbReference>
<comment type="caution">
    <text evidence="1">The sequence shown here is derived from an EMBL/GenBank/DDBJ whole genome shotgun (WGS) entry which is preliminary data.</text>
</comment>
<accession>A0ACA9KNP3</accession>
<reference evidence="1" key="1">
    <citation type="submission" date="2021-06" db="EMBL/GenBank/DDBJ databases">
        <authorList>
            <person name="Kallberg Y."/>
            <person name="Tangrot J."/>
            <person name="Rosling A."/>
        </authorList>
    </citation>
    <scope>NUCLEOTIDE SEQUENCE</scope>
    <source>
        <strain evidence="1">MA461A</strain>
    </source>
</reference>
<evidence type="ECO:0000313" key="2">
    <source>
        <dbReference type="Proteomes" id="UP000789920"/>
    </source>
</evidence>
<gene>
    <name evidence="1" type="ORF">RPERSI_LOCUS1123</name>
</gene>
<evidence type="ECO:0000313" key="1">
    <source>
        <dbReference type="EMBL" id="CAG8484487.1"/>
    </source>
</evidence>
<keyword evidence="2" id="KW-1185">Reference proteome</keyword>